<feature type="compositionally biased region" description="Low complexity" evidence="1">
    <location>
        <begin position="322"/>
        <end position="333"/>
    </location>
</feature>
<sequence>MRRCYRQLPRSAELCAAISSPKSQPHLHSSYLTSHNAILASFHIPYMQPYQVASLDRARTCCIQPCTTPIIFLAGFSHPLSLILWSRTLENIVPSACTCSLSPREYHTATHRPTIPPPIALPYRHPLLYRTATHRSTAPPPIARLACRLMAFLEDFATTAAEVEMDIPSVSEGSSDEIAGDMEVSGASSPTVAGAATAGRAPSVSNSFNASNVASASPVVSQLLPSPFLSASTHASGVSFLTAHTHTHTFDSHFPPPDNWMALVSGGSISTAAPALSAVLGPMSGVGTCAAGTLRPPDNETKVRGGGSAKRPRVGAVQRGNSSRPASARQSQQLVESMARKLGRTVAQWDLTMQEWG</sequence>
<dbReference type="Proteomes" id="UP000008370">
    <property type="component" value="Unassembled WGS sequence"/>
</dbReference>
<gene>
    <name evidence="2" type="ORF">PHACADRAFT_23638</name>
</gene>
<evidence type="ECO:0000313" key="3">
    <source>
        <dbReference type="Proteomes" id="UP000008370"/>
    </source>
</evidence>
<dbReference type="HOGENOM" id="CLU_776360_0_0_1"/>
<dbReference type="RefSeq" id="XP_007389554.1">
    <property type="nucleotide sequence ID" value="XM_007389492.1"/>
</dbReference>
<proteinExistence type="predicted"/>
<evidence type="ECO:0000313" key="2">
    <source>
        <dbReference type="EMBL" id="EKM60213.1"/>
    </source>
</evidence>
<name>K5W8D2_PHACS</name>
<dbReference type="KEGG" id="pco:PHACADRAFT_23638"/>
<protein>
    <submittedName>
        <fullName evidence="2">Uncharacterized protein</fullName>
    </submittedName>
</protein>
<dbReference type="GeneID" id="18913652"/>
<evidence type="ECO:0000256" key="1">
    <source>
        <dbReference type="SAM" id="MobiDB-lite"/>
    </source>
</evidence>
<organism evidence="2 3">
    <name type="scientific">Phanerochaete carnosa (strain HHB-10118-sp)</name>
    <name type="common">White-rot fungus</name>
    <name type="synonym">Peniophora carnosa</name>
    <dbReference type="NCBI Taxonomy" id="650164"/>
    <lineage>
        <taxon>Eukaryota</taxon>
        <taxon>Fungi</taxon>
        <taxon>Dikarya</taxon>
        <taxon>Basidiomycota</taxon>
        <taxon>Agaricomycotina</taxon>
        <taxon>Agaricomycetes</taxon>
        <taxon>Polyporales</taxon>
        <taxon>Phanerochaetaceae</taxon>
        <taxon>Phanerochaete</taxon>
    </lineage>
</organism>
<dbReference type="EMBL" id="JH930468">
    <property type="protein sequence ID" value="EKM60213.1"/>
    <property type="molecule type" value="Genomic_DNA"/>
</dbReference>
<dbReference type="InParanoid" id="K5W8D2"/>
<accession>K5W8D2</accession>
<dbReference type="AlphaFoldDB" id="K5W8D2"/>
<keyword evidence="3" id="KW-1185">Reference proteome</keyword>
<feature type="region of interest" description="Disordered" evidence="1">
    <location>
        <begin position="292"/>
        <end position="333"/>
    </location>
</feature>
<reference evidence="2 3" key="1">
    <citation type="journal article" date="2012" name="BMC Genomics">
        <title>Comparative genomics of the white-rot fungi, Phanerochaete carnosa and P. chrysosporium, to elucidate the genetic basis of the distinct wood types they colonize.</title>
        <authorList>
            <person name="Suzuki H."/>
            <person name="MacDonald J."/>
            <person name="Syed K."/>
            <person name="Salamov A."/>
            <person name="Hori C."/>
            <person name="Aerts A."/>
            <person name="Henrissat B."/>
            <person name="Wiebenga A."/>
            <person name="vanKuyk P.A."/>
            <person name="Barry K."/>
            <person name="Lindquist E."/>
            <person name="LaButti K."/>
            <person name="Lapidus A."/>
            <person name="Lucas S."/>
            <person name="Coutinho P."/>
            <person name="Gong Y."/>
            <person name="Samejima M."/>
            <person name="Mahadevan R."/>
            <person name="Abou-Zaid M."/>
            <person name="de Vries R.P."/>
            <person name="Igarashi K."/>
            <person name="Yadav J.S."/>
            <person name="Grigoriev I.V."/>
            <person name="Master E.R."/>
        </authorList>
    </citation>
    <scope>NUCLEOTIDE SEQUENCE [LARGE SCALE GENOMIC DNA]</scope>
    <source>
        <strain evidence="2 3">HHB-10118-sp</strain>
    </source>
</reference>